<dbReference type="EMBL" id="GDHC01002350">
    <property type="protein sequence ID" value="JAQ16279.1"/>
    <property type="molecule type" value="Transcribed_RNA"/>
</dbReference>
<accession>A0A146MA19</accession>
<dbReference type="AlphaFoldDB" id="A0A146MA19"/>
<name>A0A146MA19_LYGHE</name>
<organism evidence="1">
    <name type="scientific">Lygus hesperus</name>
    <name type="common">Western plant bug</name>
    <dbReference type="NCBI Taxonomy" id="30085"/>
    <lineage>
        <taxon>Eukaryota</taxon>
        <taxon>Metazoa</taxon>
        <taxon>Ecdysozoa</taxon>
        <taxon>Arthropoda</taxon>
        <taxon>Hexapoda</taxon>
        <taxon>Insecta</taxon>
        <taxon>Pterygota</taxon>
        <taxon>Neoptera</taxon>
        <taxon>Paraneoptera</taxon>
        <taxon>Hemiptera</taxon>
        <taxon>Heteroptera</taxon>
        <taxon>Panheteroptera</taxon>
        <taxon>Cimicomorpha</taxon>
        <taxon>Miridae</taxon>
        <taxon>Mirini</taxon>
        <taxon>Lygus</taxon>
    </lineage>
</organism>
<protein>
    <submittedName>
        <fullName evidence="1">Uncharacterized protein</fullName>
    </submittedName>
</protein>
<proteinExistence type="predicted"/>
<reference evidence="1" key="1">
    <citation type="journal article" date="2016" name="Gigascience">
        <title>De novo construction of an expanded transcriptome assembly for the western tarnished plant bug, Lygus hesperus.</title>
        <authorList>
            <person name="Tassone E.E."/>
            <person name="Geib S.M."/>
            <person name="Hall B."/>
            <person name="Fabrick J.A."/>
            <person name="Brent C.S."/>
            <person name="Hull J.J."/>
        </authorList>
    </citation>
    <scope>NUCLEOTIDE SEQUENCE</scope>
</reference>
<gene>
    <name evidence="1" type="ORF">g.2503</name>
</gene>
<evidence type="ECO:0000313" key="1">
    <source>
        <dbReference type="EMBL" id="JAQ16279.1"/>
    </source>
</evidence>
<sequence>MRKGNYTLALTHLNSIKHSVSNTQAKRLRQVCVYHIAVQDSSPYILSLLDVYNIGNVSSGATQKFSALSSRETIQSTEFASASPATQFNRPGYGIDKLFFP</sequence>